<accession>S2DGD4</accession>
<keyword evidence="2" id="KW-1185">Reference proteome</keyword>
<proteinExistence type="predicted"/>
<dbReference type="RefSeq" id="WP_009036332.1">
    <property type="nucleotide sequence ID" value="NZ_ALWO02000024.1"/>
</dbReference>
<dbReference type="eggNOG" id="COG1680">
    <property type="taxonomic scope" value="Bacteria"/>
</dbReference>
<dbReference type="STRING" id="1189612.A33Q_1479"/>
<comment type="caution">
    <text evidence="1">The sequence shown here is derived from an EMBL/GenBank/DDBJ whole genome shotgun (WGS) entry which is preliminary data.</text>
</comment>
<dbReference type="Gene3D" id="3.40.710.10">
    <property type="entry name" value="DD-peptidase/beta-lactamase superfamily"/>
    <property type="match status" value="1"/>
</dbReference>
<reference evidence="1 2" key="1">
    <citation type="journal article" date="2013" name="Genome Announc.">
        <title>Draft Genome Sequence of Indibacter alkaliphilus Strain LW1T, Isolated from Lonar Lake, a Haloalkaline Lake in the Buldana District of Maharashtra, India.</title>
        <authorList>
            <person name="Singh A."/>
            <person name="Kumar Jangir P."/>
            <person name="Sharma R."/>
            <person name="Singh A."/>
            <person name="Kumar Pinnaka A."/>
            <person name="Shivaji S."/>
        </authorList>
    </citation>
    <scope>NUCLEOTIDE SEQUENCE [LARGE SCALE GENOMIC DNA]</scope>
    <source>
        <strain evidence="2">CCUG 57479 / KCTC 22604 / LW1</strain>
    </source>
</reference>
<name>S2DGD4_INDAL</name>
<dbReference type="InterPro" id="IPR012338">
    <property type="entry name" value="Beta-lactam/transpept-like"/>
</dbReference>
<evidence type="ECO:0000313" key="1">
    <source>
        <dbReference type="EMBL" id="EOZ98117.1"/>
    </source>
</evidence>
<sequence length="82" mass="9567">MIRLVELLEEDLKVKANDSDWLQGYGYQLWRSRHNSYRADGRNGQFILVLPEKNALIVSTADIPNMQAELNLIWEHLLPAFQ</sequence>
<dbReference type="SUPFAM" id="SSF56601">
    <property type="entry name" value="beta-lactamase/transpeptidase-like"/>
    <property type="match status" value="1"/>
</dbReference>
<organism evidence="1 2">
    <name type="scientific">Indibacter alkaliphilus (strain CCUG 57479 / KCTC 22604 / LW1)</name>
    <dbReference type="NCBI Taxonomy" id="1189612"/>
    <lineage>
        <taxon>Bacteria</taxon>
        <taxon>Pseudomonadati</taxon>
        <taxon>Bacteroidota</taxon>
        <taxon>Cytophagia</taxon>
        <taxon>Cytophagales</taxon>
        <taxon>Cyclobacteriaceae</taxon>
    </lineage>
</organism>
<evidence type="ECO:0000313" key="2">
    <source>
        <dbReference type="Proteomes" id="UP000006073"/>
    </source>
</evidence>
<protein>
    <submittedName>
        <fullName evidence="1">Beta-lactamase class C and other penicillin binding protein</fullName>
    </submittedName>
</protein>
<dbReference type="EMBL" id="ALWO02000024">
    <property type="protein sequence ID" value="EOZ98117.1"/>
    <property type="molecule type" value="Genomic_DNA"/>
</dbReference>
<dbReference type="Proteomes" id="UP000006073">
    <property type="component" value="Unassembled WGS sequence"/>
</dbReference>
<dbReference type="AlphaFoldDB" id="S2DGD4"/>
<gene>
    <name evidence="1" type="ORF">A33Q_1479</name>
</gene>